<accession>A0AAU9J4A7</accession>
<dbReference type="EMBL" id="CAJZBQ010000024">
    <property type="protein sequence ID" value="CAG9320170.1"/>
    <property type="molecule type" value="Genomic_DNA"/>
</dbReference>
<comment type="caution">
    <text evidence="1">The sequence shown here is derived from an EMBL/GenBank/DDBJ whole genome shotgun (WGS) entry which is preliminary data.</text>
</comment>
<evidence type="ECO:0000313" key="2">
    <source>
        <dbReference type="Proteomes" id="UP001162131"/>
    </source>
</evidence>
<organism evidence="1 2">
    <name type="scientific">Blepharisma stoltei</name>
    <dbReference type="NCBI Taxonomy" id="1481888"/>
    <lineage>
        <taxon>Eukaryota</taxon>
        <taxon>Sar</taxon>
        <taxon>Alveolata</taxon>
        <taxon>Ciliophora</taxon>
        <taxon>Postciliodesmatophora</taxon>
        <taxon>Heterotrichea</taxon>
        <taxon>Heterotrichida</taxon>
        <taxon>Blepharismidae</taxon>
        <taxon>Blepharisma</taxon>
    </lineage>
</organism>
<proteinExistence type="predicted"/>
<reference evidence="1" key="1">
    <citation type="submission" date="2021-09" db="EMBL/GenBank/DDBJ databases">
        <authorList>
            <consortium name="AG Swart"/>
            <person name="Singh M."/>
            <person name="Singh A."/>
            <person name="Seah K."/>
            <person name="Emmerich C."/>
        </authorList>
    </citation>
    <scope>NUCLEOTIDE SEQUENCE</scope>
    <source>
        <strain evidence="1">ATCC30299</strain>
    </source>
</reference>
<gene>
    <name evidence="1" type="ORF">BSTOLATCC_MIC25405</name>
</gene>
<evidence type="ECO:0000313" key="1">
    <source>
        <dbReference type="EMBL" id="CAG9320170.1"/>
    </source>
</evidence>
<evidence type="ECO:0008006" key="3">
    <source>
        <dbReference type="Google" id="ProtNLM"/>
    </source>
</evidence>
<protein>
    <recommendedName>
        <fullName evidence="3">TPX2 central domain-containing protein</fullName>
    </recommendedName>
</protein>
<dbReference type="AlphaFoldDB" id="A0AAU9J4A7"/>
<name>A0AAU9J4A7_9CILI</name>
<dbReference type="Proteomes" id="UP001162131">
    <property type="component" value="Unassembled WGS sequence"/>
</dbReference>
<sequence>MELASLNRMVALSRQELRKNNEQSYGHSIIKLMNFLRSKSQENQASLKRFPKRNCEITNKNKERLGISHDYPKVKSNVVIPTAMSMKNIFPSLKKIKFSASPQTKSFKMFQTPLNEEYFHTKAGDKLNRQYSSVIKSAKGADISKLGYSKNAENNDDSIVRPFIKSLSPTSTRRANELPTELSNVIKRIEKHHKTIKKKLDISCEEFSSRNISFLKKNKAMREISFIKDKKEAKELFGNEEIIGWEKDSSPTPTMRSKFFP</sequence>
<keyword evidence="2" id="KW-1185">Reference proteome</keyword>